<feature type="coiled-coil region" evidence="1">
    <location>
        <begin position="375"/>
        <end position="643"/>
    </location>
</feature>
<dbReference type="InterPro" id="IPR040248">
    <property type="entry name" value="RRBP1"/>
</dbReference>
<name>A0AAV4F649_9GAST</name>
<feature type="compositionally biased region" description="Basic and acidic residues" evidence="2">
    <location>
        <begin position="70"/>
        <end position="88"/>
    </location>
</feature>
<dbReference type="GO" id="GO:0005789">
    <property type="term" value="C:endoplasmic reticulum membrane"/>
    <property type="evidence" value="ECO:0007669"/>
    <property type="project" value="TreeGrafter"/>
</dbReference>
<proteinExistence type="predicted"/>
<feature type="compositionally biased region" description="Basic and acidic residues" evidence="2">
    <location>
        <begin position="37"/>
        <end position="63"/>
    </location>
</feature>
<sequence length="1029" mass="117114">MEVATILIGVAVFIISALMIYCISVVSMREKTFEEVMAEQKEREEKEREKAKAEKKAEKDLSKKKTFKKGKQEKVKEKSAQVTEPEFKSEHKMVNLEIEPDIIEPVEASSLGAGLRQRSSKKDKMKPILVNKDEPPLIAVKQVELYHKPVVPKDEMELKKSHEKIAEKTLVSEPVMVKETKGKVSAELKENLPPKSIEVKEDIKSKHRDDVRSSPKVKKSQGDIPLNGSRLVSVVKTAKLSDDEIQNLIDILLNRQGLTPSPMAPESWNKKSQKGDPISTLKKQLEEKEKLLQEERNNSVGLMSRAKEMKNELTAEKSKTMSIEKRFQEQLLHQQAEVDALKARMQHTHEQHLMETNNLQTRLHQAEKGGDRAVAQKLSEENKILQEALQSKDKARDEKIKQLERDLSSSLIKVQASEDAKKGLEAKIRQLETKQKDDVSVIQRVEEMAHELRKSESVNASLTAELQNANGALGTTKKEVTSLKAKLQELESHLTKVDAKGSELKLQESERKCSDLEKNIKNLEKQMSDMHQRLDGTTNELSCLKLENKNLTDANKIMQEKLQNAPPAPSNGSIHETNMPLEEHERILSEKAKELESQKKMIGNLEVQMQDLQTQLSSQKTKNNELREKNWKAMEALELSEKNWSEKEKALKQARDLGTSAAEIEKHDKIVFQGLFPTVKVSEKLPHKEWVTAFQKQAEKNLLSYATPEKVQQLEEKNKKAANSIKTYEKQLSDLTDSAQYAKLEAENKTLQSEVDHYHNIVSDTERKLRQLEKSIDEEEKKWHEKLRQAKSEGQKGTESVQKVRELETLVSQKEKQIQEYKHVLMSTDSKLKELEGTIGAEEKSWREKMAAAEKELAETKNQLATLKKEITASQGSQEMKLQIEKLEADLRDAQEKITALTKEKEKVLSQLKDTQSGQGDKPDGSQDLNELRTQLDAERKKNKDLSMNVVKLNGIIKTGQDALSQEQGLVKKLQDSLDSKSMSSGISEIEETEQLRAKLVEKQRLLEREMAANKQLSERLVSLTYSTQ</sequence>
<keyword evidence="3" id="KW-1133">Transmembrane helix</keyword>
<protein>
    <submittedName>
        <fullName evidence="4">Ribosome-binding protein 1</fullName>
    </submittedName>
</protein>
<feature type="coiled-coil region" evidence="1">
    <location>
        <begin position="278"/>
        <end position="344"/>
    </location>
</feature>
<dbReference type="EMBL" id="BMAT01007653">
    <property type="protein sequence ID" value="GFR68475.1"/>
    <property type="molecule type" value="Genomic_DNA"/>
</dbReference>
<evidence type="ECO:0000313" key="5">
    <source>
        <dbReference type="Proteomes" id="UP000762676"/>
    </source>
</evidence>
<organism evidence="4 5">
    <name type="scientific">Elysia marginata</name>
    <dbReference type="NCBI Taxonomy" id="1093978"/>
    <lineage>
        <taxon>Eukaryota</taxon>
        <taxon>Metazoa</taxon>
        <taxon>Spiralia</taxon>
        <taxon>Lophotrochozoa</taxon>
        <taxon>Mollusca</taxon>
        <taxon>Gastropoda</taxon>
        <taxon>Heterobranchia</taxon>
        <taxon>Euthyneura</taxon>
        <taxon>Panpulmonata</taxon>
        <taxon>Sacoglossa</taxon>
        <taxon>Placobranchoidea</taxon>
        <taxon>Plakobranchidae</taxon>
        <taxon>Elysia</taxon>
    </lineage>
</organism>
<dbReference type="PANTHER" id="PTHR18939:SF4">
    <property type="entry name" value="RIBOSOME-BINDING PROTEIN 1"/>
    <property type="match status" value="1"/>
</dbReference>
<feature type="region of interest" description="Disordered" evidence="2">
    <location>
        <begin position="181"/>
        <end position="225"/>
    </location>
</feature>
<evidence type="ECO:0000256" key="1">
    <source>
        <dbReference type="SAM" id="Coils"/>
    </source>
</evidence>
<evidence type="ECO:0000256" key="2">
    <source>
        <dbReference type="SAM" id="MobiDB-lite"/>
    </source>
</evidence>
<feature type="compositionally biased region" description="Basic and acidic residues" evidence="2">
    <location>
        <begin position="120"/>
        <end position="129"/>
    </location>
</feature>
<keyword evidence="1" id="KW-0175">Coiled coil</keyword>
<dbReference type="PANTHER" id="PTHR18939">
    <property type="entry name" value="RIBOSOME BINDING PROTEIN-1"/>
    <property type="match status" value="1"/>
</dbReference>
<feature type="region of interest" description="Disordered" evidence="2">
    <location>
        <begin position="909"/>
        <end position="929"/>
    </location>
</feature>
<dbReference type="Proteomes" id="UP000762676">
    <property type="component" value="Unassembled WGS sequence"/>
</dbReference>
<keyword evidence="3" id="KW-0472">Membrane</keyword>
<keyword evidence="3" id="KW-0812">Transmembrane</keyword>
<keyword evidence="5" id="KW-1185">Reference proteome</keyword>
<evidence type="ECO:0000256" key="3">
    <source>
        <dbReference type="SAM" id="Phobius"/>
    </source>
</evidence>
<reference evidence="4 5" key="1">
    <citation type="journal article" date="2021" name="Elife">
        <title>Chloroplast acquisition without the gene transfer in kleptoplastic sea slugs, Plakobranchus ocellatus.</title>
        <authorList>
            <person name="Maeda T."/>
            <person name="Takahashi S."/>
            <person name="Yoshida T."/>
            <person name="Shimamura S."/>
            <person name="Takaki Y."/>
            <person name="Nagai Y."/>
            <person name="Toyoda A."/>
            <person name="Suzuki Y."/>
            <person name="Arimoto A."/>
            <person name="Ishii H."/>
            <person name="Satoh N."/>
            <person name="Nishiyama T."/>
            <person name="Hasebe M."/>
            <person name="Maruyama T."/>
            <person name="Minagawa J."/>
            <person name="Obokata J."/>
            <person name="Shigenobu S."/>
        </authorList>
    </citation>
    <scope>NUCLEOTIDE SEQUENCE [LARGE SCALE GENOMIC DNA]</scope>
</reference>
<feature type="compositionally biased region" description="Basic and acidic residues" evidence="2">
    <location>
        <begin position="181"/>
        <end position="213"/>
    </location>
</feature>
<evidence type="ECO:0000313" key="4">
    <source>
        <dbReference type="EMBL" id="GFR68475.1"/>
    </source>
</evidence>
<feature type="coiled-coil region" evidence="1">
    <location>
        <begin position="990"/>
        <end position="1020"/>
    </location>
</feature>
<feature type="region of interest" description="Disordered" evidence="2">
    <location>
        <begin position="109"/>
        <end position="129"/>
    </location>
</feature>
<feature type="region of interest" description="Disordered" evidence="2">
    <location>
        <begin position="257"/>
        <end position="278"/>
    </location>
</feature>
<feature type="transmembrane region" description="Helical" evidence="3">
    <location>
        <begin position="6"/>
        <end position="27"/>
    </location>
</feature>
<gene>
    <name evidence="4" type="ORF">ElyMa_003732800</name>
</gene>
<comment type="caution">
    <text evidence="4">The sequence shown here is derived from an EMBL/GenBank/DDBJ whole genome shotgun (WGS) entry which is preliminary data.</text>
</comment>
<dbReference type="AlphaFoldDB" id="A0AAV4F649"/>
<accession>A0AAV4F649</accession>
<feature type="region of interest" description="Disordered" evidence="2">
    <location>
        <begin position="37"/>
        <end position="88"/>
    </location>
</feature>